<dbReference type="EMBL" id="ABJL02000008">
    <property type="protein sequence ID" value="EDV05716.1"/>
    <property type="molecule type" value="Genomic_DNA"/>
</dbReference>
<evidence type="ECO:0000313" key="2">
    <source>
        <dbReference type="Proteomes" id="UP000004596"/>
    </source>
</evidence>
<accession>B3CIG6</accession>
<reference evidence="1 2" key="2">
    <citation type="submission" date="2008-04" db="EMBL/GenBank/DDBJ databases">
        <authorList>
            <person name="Fulton L."/>
            <person name="Clifton S."/>
            <person name="Fulton B."/>
            <person name="Xu J."/>
            <person name="Minx P."/>
            <person name="Pepin K.H."/>
            <person name="Johnson M."/>
            <person name="Thiruvilangam P."/>
            <person name="Bhonagiri V."/>
            <person name="Nash W.E."/>
            <person name="Mardis E.R."/>
            <person name="Wilson R.K."/>
        </authorList>
    </citation>
    <scope>NUCLEOTIDE SEQUENCE [LARGE SCALE GENOMIC DNA]</scope>
    <source>
        <strain evidence="1 2">DSM 17393</strain>
    </source>
</reference>
<reference evidence="1 2" key="1">
    <citation type="submission" date="2008-04" db="EMBL/GenBank/DDBJ databases">
        <title>Draft genome sequence of Bacteroides intestinalis (DSM 17393).</title>
        <authorList>
            <person name="Sudarsanam P."/>
            <person name="Ley R."/>
            <person name="Guruge J."/>
            <person name="Turnbaugh P.J."/>
            <person name="Mahowald M."/>
            <person name="Liep D."/>
            <person name="Gordon J."/>
        </authorList>
    </citation>
    <scope>NUCLEOTIDE SEQUENCE [LARGE SCALE GENOMIC DNA]</scope>
    <source>
        <strain evidence="1 2">DSM 17393</strain>
    </source>
</reference>
<dbReference type="Proteomes" id="UP000004596">
    <property type="component" value="Unassembled WGS sequence"/>
</dbReference>
<evidence type="ECO:0000313" key="1">
    <source>
        <dbReference type="EMBL" id="EDV05716.1"/>
    </source>
</evidence>
<sequence length="49" mass="5453">MELVNKLRVLLATLSEEAFFNDDEEVLTSHVDAALSTIPVKLTALLLRL</sequence>
<organism evidence="1 2">
    <name type="scientific">Bacteroides intestinalis DSM 17393</name>
    <dbReference type="NCBI Taxonomy" id="471870"/>
    <lineage>
        <taxon>Bacteria</taxon>
        <taxon>Pseudomonadati</taxon>
        <taxon>Bacteroidota</taxon>
        <taxon>Bacteroidia</taxon>
        <taxon>Bacteroidales</taxon>
        <taxon>Bacteroidaceae</taxon>
        <taxon>Bacteroides</taxon>
    </lineage>
</organism>
<name>B3CIG6_9BACE</name>
<gene>
    <name evidence="1" type="ORF">BACINT_04865</name>
</gene>
<proteinExistence type="predicted"/>
<comment type="caution">
    <text evidence="1">The sequence shown here is derived from an EMBL/GenBank/DDBJ whole genome shotgun (WGS) entry which is preliminary data.</text>
</comment>
<protein>
    <submittedName>
        <fullName evidence="1">Uncharacterized protein</fullName>
    </submittedName>
</protein>
<dbReference type="AlphaFoldDB" id="B3CIG6"/>